<name>A0ABS4X3Q6_9MICO</name>
<dbReference type="EMBL" id="JAGIOD010000002">
    <property type="protein sequence ID" value="MBP2383099.1"/>
    <property type="molecule type" value="Genomic_DNA"/>
</dbReference>
<organism evidence="1 2">
    <name type="scientific">Brachybacterium sacelli</name>
    <dbReference type="NCBI Taxonomy" id="173364"/>
    <lineage>
        <taxon>Bacteria</taxon>
        <taxon>Bacillati</taxon>
        <taxon>Actinomycetota</taxon>
        <taxon>Actinomycetes</taxon>
        <taxon>Micrococcales</taxon>
        <taxon>Dermabacteraceae</taxon>
        <taxon>Brachybacterium</taxon>
    </lineage>
</organism>
<evidence type="ECO:0000313" key="2">
    <source>
        <dbReference type="Proteomes" id="UP001519290"/>
    </source>
</evidence>
<evidence type="ECO:0000313" key="1">
    <source>
        <dbReference type="EMBL" id="MBP2383099.1"/>
    </source>
</evidence>
<keyword evidence="2" id="KW-1185">Reference proteome</keyword>
<reference evidence="1 2" key="1">
    <citation type="submission" date="2021-03" db="EMBL/GenBank/DDBJ databases">
        <title>Sequencing the genomes of 1000 actinobacteria strains.</title>
        <authorList>
            <person name="Klenk H.-P."/>
        </authorList>
    </citation>
    <scope>NUCLEOTIDE SEQUENCE [LARGE SCALE GENOMIC DNA]</scope>
    <source>
        <strain evidence="1 2">DSM 14566</strain>
    </source>
</reference>
<comment type="caution">
    <text evidence="1">The sequence shown here is derived from an EMBL/GenBank/DDBJ whole genome shotgun (WGS) entry which is preliminary data.</text>
</comment>
<protein>
    <submittedName>
        <fullName evidence="1">Uncharacterized protein</fullName>
    </submittedName>
</protein>
<accession>A0ABS4X3Q6</accession>
<proteinExistence type="predicted"/>
<sequence length="29" mass="3242">MVEADVHAFGKRVDREQALETLTRLVADA</sequence>
<dbReference type="Proteomes" id="UP001519290">
    <property type="component" value="Unassembled WGS sequence"/>
</dbReference>
<gene>
    <name evidence="1" type="ORF">JOF43_003088</name>
</gene>